<evidence type="ECO:0000313" key="2">
    <source>
        <dbReference type="Proteomes" id="UP000183083"/>
    </source>
</evidence>
<sequence>MGCEYIESDALVKPSCLIQLKKIDRWRFGSDAGGWWCRTFLLVWTDWSVRQGG</sequence>
<dbReference type="EMBL" id="FOVV01000012">
    <property type="protein sequence ID" value="SFO30821.1"/>
    <property type="molecule type" value="Genomic_DNA"/>
</dbReference>
<protein>
    <submittedName>
        <fullName evidence="1">Uncharacterized protein</fullName>
    </submittedName>
</protein>
<reference evidence="1 2" key="1">
    <citation type="submission" date="2016-10" db="EMBL/GenBank/DDBJ databases">
        <authorList>
            <person name="Varghese N."/>
            <person name="Submissions S."/>
        </authorList>
    </citation>
    <scope>NUCLEOTIDE SEQUENCE [LARGE SCALE GENOMIC DNA]</scope>
    <source>
        <strain evidence="1 2">BS0292</strain>
    </source>
</reference>
<accession>A0AB38BX88</accession>
<proteinExistence type="predicted"/>
<dbReference type="Proteomes" id="UP000183083">
    <property type="component" value="Unassembled WGS sequence"/>
</dbReference>
<comment type="caution">
    <text evidence="1">The sequence shown here is derived from an EMBL/GenBank/DDBJ whole genome shotgun (WGS) entry which is preliminary data.</text>
</comment>
<gene>
    <name evidence="1" type="ORF">SAMN05444065_11267</name>
</gene>
<name>A0AB38BX88_PSESX</name>
<evidence type="ECO:0000313" key="1">
    <source>
        <dbReference type="EMBL" id="SFO30821.1"/>
    </source>
</evidence>
<dbReference type="AlphaFoldDB" id="A0AB38BX88"/>
<organism evidence="1 2">
    <name type="scientific">Pseudomonas syringae</name>
    <dbReference type="NCBI Taxonomy" id="317"/>
    <lineage>
        <taxon>Bacteria</taxon>
        <taxon>Pseudomonadati</taxon>
        <taxon>Pseudomonadota</taxon>
        <taxon>Gammaproteobacteria</taxon>
        <taxon>Pseudomonadales</taxon>
        <taxon>Pseudomonadaceae</taxon>
        <taxon>Pseudomonas</taxon>
    </lineage>
</organism>